<evidence type="ECO:0000256" key="9">
    <source>
        <dbReference type="HAMAP-Rule" id="MF_00009"/>
    </source>
</evidence>
<accession>A0ABT0CDR1</accession>
<evidence type="ECO:0000256" key="6">
    <source>
        <dbReference type="ARBA" id="ARBA00022759"/>
    </source>
</evidence>
<keyword evidence="11" id="KW-1185">Reference proteome</keyword>
<dbReference type="EMBL" id="JAFIRA010000040">
    <property type="protein sequence ID" value="MCJ2543911.1"/>
    <property type="molecule type" value="Genomic_DNA"/>
</dbReference>
<keyword evidence="7 9" id="KW-0378">Hydrolase</keyword>
<evidence type="ECO:0000256" key="5">
    <source>
        <dbReference type="ARBA" id="ARBA00022723"/>
    </source>
</evidence>
<proteinExistence type="inferred from homology"/>
<protein>
    <recommendedName>
        <fullName evidence="9">Endoribonuclease YbeY</fullName>
        <ecNumber evidence="9">3.1.-.-</ecNumber>
    </recommendedName>
</protein>
<gene>
    <name evidence="9 10" type="primary">ybeY</name>
    <name evidence="10" type="ORF">JX360_13535</name>
</gene>
<sequence>MDGFLDLYLQFNIPSPIEEATWHDWFEIWLRELGVKTPCELSLCLTSDDHIRELNREFRQIDEPTDVLAFAAQEMLAPVGIREVSGVRLLGDIVISVQTARLQAKAQGHRLSDELAWLATHGLLHLLGWDHPDELSLQRMLQQQRQLLSAIQLGSEVTHGQ</sequence>
<dbReference type="InterPro" id="IPR023091">
    <property type="entry name" value="MetalPrtase_cat_dom_sf_prd"/>
</dbReference>
<keyword evidence="6 9" id="KW-0255">Endonuclease</keyword>
<dbReference type="Proteomes" id="UP000830835">
    <property type="component" value="Unassembled WGS sequence"/>
</dbReference>
<dbReference type="PANTHER" id="PTHR46986">
    <property type="entry name" value="ENDORIBONUCLEASE YBEY, CHLOROPLASTIC"/>
    <property type="match status" value="1"/>
</dbReference>
<dbReference type="RefSeq" id="WP_244351936.1">
    <property type="nucleotide sequence ID" value="NZ_JAFIRA010000040.1"/>
</dbReference>
<comment type="cofactor">
    <cofactor evidence="9">
        <name>Zn(2+)</name>
        <dbReference type="ChEBI" id="CHEBI:29105"/>
    </cofactor>
    <text evidence="9">Binds 1 zinc ion.</text>
</comment>
<evidence type="ECO:0000313" key="10">
    <source>
        <dbReference type="EMBL" id="MCJ2543911.1"/>
    </source>
</evidence>
<comment type="subcellular location">
    <subcellularLocation>
        <location evidence="9">Cytoplasm</location>
    </subcellularLocation>
</comment>
<keyword evidence="8 9" id="KW-0862">Zinc</keyword>
<dbReference type="NCBIfam" id="TIGR00043">
    <property type="entry name" value="rRNA maturation RNase YbeY"/>
    <property type="match status" value="1"/>
</dbReference>
<name>A0ABT0CDR1_THEVL</name>
<comment type="function">
    <text evidence="9">Single strand-specific metallo-endoribonuclease involved in late-stage 70S ribosome quality control and in maturation of the 3' terminus of the 16S rRNA.</text>
</comment>
<dbReference type="Pfam" id="PF02130">
    <property type="entry name" value="YbeY"/>
    <property type="match status" value="1"/>
</dbReference>
<dbReference type="Gene3D" id="3.40.390.30">
    <property type="entry name" value="Metalloproteases ('zincins'), catalytic domain"/>
    <property type="match status" value="1"/>
</dbReference>
<comment type="similarity">
    <text evidence="1 9">Belongs to the endoribonuclease YbeY family.</text>
</comment>
<dbReference type="EC" id="3.1.-.-" evidence="9"/>
<evidence type="ECO:0000256" key="1">
    <source>
        <dbReference type="ARBA" id="ARBA00010875"/>
    </source>
</evidence>
<evidence type="ECO:0000256" key="2">
    <source>
        <dbReference type="ARBA" id="ARBA00022517"/>
    </source>
</evidence>
<evidence type="ECO:0000313" key="11">
    <source>
        <dbReference type="Proteomes" id="UP000830835"/>
    </source>
</evidence>
<dbReference type="SUPFAM" id="SSF55486">
    <property type="entry name" value="Metalloproteases ('zincins'), catalytic domain"/>
    <property type="match status" value="1"/>
</dbReference>
<feature type="binding site" evidence="9">
    <location>
        <position position="125"/>
    </location>
    <ligand>
        <name>Zn(2+)</name>
        <dbReference type="ChEBI" id="CHEBI:29105"/>
        <note>catalytic</note>
    </ligand>
</feature>
<keyword evidence="4 9" id="KW-0540">Nuclease</keyword>
<evidence type="ECO:0000256" key="3">
    <source>
        <dbReference type="ARBA" id="ARBA00022552"/>
    </source>
</evidence>
<feature type="binding site" evidence="9">
    <location>
        <position position="121"/>
    </location>
    <ligand>
        <name>Zn(2+)</name>
        <dbReference type="ChEBI" id="CHEBI:29105"/>
        <note>catalytic</note>
    </ligand>
</feature>
<dbReference type="PANTHER" id="PTHR46986:SF1">
    <property type="entry name" value="ENDORIBONUCLEASE YBEY, CHLOROPLASTIC"/>
    <property type="match status" value="1"/>
</dbReference>
<keyword evidence="9" id="KW-0963">Cytoplasm</keyword>
<feature type="binding site" evidence="9">
    <location>
        <position position="131"/>
    </location>
    <ligand>
        <name>Zn(2+)</name>
        <dbReference type="ChEBI" id="CHEBI:29105"/>
        <note>catalytic</note>
    </ligand>
</feature>
<dbReference type="InterPro" id="IPR002036">
    <property type="entry name" value="YbeY"/>
</dbReference>
<evidence type="ECO:0000256" key="4">
    <source>
        <dbReference type="ARBA" id="ARBA00022722"/>
    </source>
</evidence>
<keyword evidence="5 9" id="KW-0479">Metal-binding</keyword>
<keyword evidence="3 9" id="KW-0698">rRNA processing</keyword>
<evidence type="ECO:0000256" key="7">
    <source>
        <dbReference type="ARBA" id="ARBA00022801"/>
    </source>
</evidence>
<evidence type="ECO:0000256" key="8">
    <source>
        <dbReference type="ARBA" id="ARBA00022833"/>
    </source>
</evidence>
<dbReference type="InterPro" id="IPR020549">
    <property type="entry name" value="YbeY_CS"/>
</dbReference>
<organism evidence="10 11">
    <name type="scientific">Thermostichus vulcanus str. 'Rupite'</name>
    <dbReference type="NCBI Taxonomy" id="2813851"/>
    <lineage>
        <taxon>Bacteria</taxon>
        <taxon>Bacillati</taxon>
        <taxon>Cyanobacteriota</taxon>
        <taxon>Cyanophyceae</taxon>
        <taxon>Thermostichales</taxon>
        <taxon>Thermostichaceae</taxon>
        <taxon>Thermostichus</taxon>
    </lineage>
</organism>
<dbReference type="PROSITE" id="PS01306">
    <property type="entry name" value="UPF0054"/>
    <property type="match status" value="1"/>
</dbReference>
<dbReference type="HAMAP" id="MF_00009">
    <property type="entry name" value="Endoribonucl_YbeY"/>
    <property type="match status" value="1"/>
</dbReference>
<comment type="caution">
    <text evidence="10">The sequence shown here is derived from an EMBL/GenBank/DDBJ whole genome shotgun (WGS) entry which is preliminary data.</text>
</comment>
<reference evidence="10" key="1">
    <citation type="submission" date="2021-02" db="EMBL/GenBank/DDBJ databases">
        <title>The CRISPR/cas machinery reduction and long-range gene transfer in the hot spring cyanobacterium Synechococcus.</title>
        <authorList>
            <person name="Dvorak P."/>
            <person name="Jahodarova E."/>
            <person name="Hasler P."/>
            <person name="Poulickova A."/>
        </authorList>
    </citation>
    <scope>NUCLEOTIDE SEQUENCE</scope>
    <source>
        <strain evidence="10">Rupite</strain>
    </source>
</reference>
<keyword evidence="2 9" id="KW-0690">Ribosome biogenesis</keyword>